<protein>
    <submittedName>
        <fullName evidence="3">Uncharacterized protein</fullName>
    </submittedName>
</protein>
<feature type="signal peptide" evidence="2">
    <location>
        <begin position="1"/>
        <end position="25"/>
    </location>
</feature>
<keyword evidence="1" id="KW-0812">Transmembrane</keyword>
<evidence type="ECO:0000256" key="1">
    <source>
        <dbReference type="SAM" id="Phobius"/>
    </source>
</evidence>
<accession>A0A9N9PVE8</accession>
<keyword evidence="1" id="KW-1133">Transmembrane helix</keyword>
<evidence type="ECO:0000313" key="4">
    <source>
        <dbReference type="Proteomes" id="UP000696280"/>
    </source>
</evidence>
<keyword evidence="4" id="KW-1185">Reference proteome</keyword>
<gene>
    <name evidence="3" type="ORF">HYFRA_00013560</name>
</gene>
<feature type="chain" id="PRO_5040223472" evidence="2">
    <location>
        <begin position="26"/>
        <end position="182"/>
    </location>
</feature>
<keyword evidence="1" id="KW-0472">Membrane</keyword>
<dbReference type="OrthoDB" id="4159154at2759"/>
<dbReference type="Proteomes" id="UP000696280">
    <property type="component" value="Unassembled WGS sequence"/>
</dbReference>
<sequence>MFLIIAPLLVETVVLILTALCITAGQPNEVTPSLLSDYYLVSVDTTNLQAINASEKHNGLPIHDYYKMYLTTQCSSKGDKSSNNYFDATCSKPSDNAKFNLRKLIANDFENDHDHPNFTKPNLTAIIPKGLQLDFESHNEHIRVTYGFYMAAVVWAGLGILTSCQTSAMVLRIKLCSYFITS</sequence>
<evidence type="ECO:0000313" key="3">
    <source>
        <dbReference type="EMBL" id="CAG8961281.1"/>
    </source>
</evidence>
<comment type="caution">
    <text evidence="3">The sequence shown here is derived from an EMBL/GenBank/DDBJ whole genome shotgun (WGS) entry which is preliminary data.</text>
</comment>
<proteinExistence type="predicted"/>
<dbReference type="AlphaFoldDB" id="A0A9N9PVE8"/>
<evidence type="ECO:0000256" key="2">
    <source>
        <dbReference type="SAM" id="SignalP"/>
    </source>
</evidence>
<dbReference type="EMBL" id="CAJVRL010000105">
    <property type="protein sequence ID" value="CAG8961281.1"/>
    <property type="molecule type" value="Genomic_DNA"/>
</dbReference>
<name>A0A9N9PVE8_9HELO</name>
<reference evidence="3" key="1">
    <citation type="submission" date="2021-07" db="EMBL/GenBank/DDBJ databases">
        <authorList>
            <person name="Durling M."/>
        </authorList>
    </citation>
    <scope>NUCLEOTIDE SEQUENCE</scope>
</reference>
<feature type="transmembrane region" description="Helical" evidence="1">
    <location>
        <begin position="146"/>
        <end position="164"/>
    </location>
</feature>
<keyword evidence="2" id="KW-0732">Signal</keyword>
<organism evidence="3 4">
    <name type="scientific">Hymenoscyphus fraxineus</name>
    <dbReference type="NCBI Taxonomy" id="746836"/>
    <lineage>
        <taxon>Eukaryota</taxon>
        <taxon>Fungi</taxon>
        <taxon>Dikarya</taxon>
        <taxon>Ascomycota</taxon>
        <taxon>Pezizomycotina</taxon>
        <taxon>Leotiomycetes</taxon>
        <taxon>Helotiales</taxon>
        <taxon>Helotiaceae</taxon>
        <taxon>Hymenoscyphus</taxon>
    </lineage>
</organism>